<keyword evidence="5" id="KW-1185">Reference proteome</keyword>
<keyword evidence="2" id="KW-0732">Signal</keyword>
<proteinExistence type="predicted"/>
<dbReference type="RefSeq" id="WP_108736100.1">
    <property type="nucleotide sequence ID" value="NZ_CP020919.1"/>
</dbReference>
<dbReference type="EMBL" id="CP020919">
    <property type="protein sequence ID" value="AWG24459.1"/>
    <property type="molecule type" value="Genomic_DNA"/>
</dbReference>
<organism evidence="4 5">
    <name type="scientific">Flavobacterium kingsejongi</name>
    <dbReference type="NCBI Taxonomy" id="1678728"/>
    <lineage>
        <taxon>Bacteria</taxon>
        <taxon>Pseudomonadati</taxon>
        <taxon>Bacteroidota</taxon>
        <taxon>Flavobacteriia</taxon>
        <taxon>Flavobacteriales</taxon>
        <taxon>Flavobacteriaceae</taxon>
        <taxon>Flavobacterium</taxon>
    </lineage>
</organism>
<dbReference type="OrthoDB" id="1492759at2"/>
<feature type="signal peptide" evidence="2">
    <location>
        <begin position="1"/>
        <end position="23"/>
    </location>
</feature>
<gene>
    <name evidence="4" type="ORF">FK004_04025</name>
</gene>
<dbReference type="InterPro" id="IPR043744">
    <property type="entry name" value="DUF5689"/>
</dbReference>
<feature type="compositionally biased region" description="Low complexity" evidence="1">
    <location>
        <begin position="274"/>
        <end position="283"/>
    </location>
</feature>
<accession>A0A2S1LL78</accession>
<dbReference type="AlphaFoldDB" id="A0A2S1LL78"/>
<evidence type="ECO:0000313" key="5">
    <source>
        <dbReference type="Proteomes" id="UP000244677"/>
    </source>
</evidence>
<evidence type="ECO:0000313" key="4">
    <source>
        <dbReference type="EMBL" id="AWG24459.1"/>
    </source>
</evidence>
<feature type="region of interest" description="Disordered" evidence="1">
    <location>
        <begin position="274"/>
        <end position="296"/>
    </location>
</feature>
<name>A0A2S1LL78_9FLAO</name>
<dbReference type="Proteomes" id="UP000244677">
    <property type="component" value="Chromosome"/>
</dbReference>
<evidence type="ECO:0000259" key="3">
    <source>
        <dbReference type="Pfam" id="PF18942"/>
    </source>
</evidence>
<dbReference type="Pfam" id="PF18942">
    <property type="entry name" value="DUF5689"/>
    <property type="match status" value="1"/>
</dbReference>
<evidence type="ECO:0000256" key="1">
    <source>
        <dbReference type="SAM" id="MobiDB-lite"/>
    </source>
</evidence>
<evidence type="ECO:0000256" key="2">
    <source>
        <dbReference type="SAM" id="SignalP"/>
    </source>
</evidence>
<feature type="domain" description="DUF5689" evidence="3">
    <location>
        <begin position="43"/>
        <end position="262"/>
    </location>
</feature>
<reference evidence="4 5" key="1">
    <citation type="submission" date="2017-04" db="EMBL/GenBank/DDBJ databases">
        <title>Complete genome sequence of Flavobacterium kingsejong AJ004.</title>
        <authorList>
            <person name="Lee P.C."/>
        </authorList>
    </citation>
    <scope>NUCLEOTIDE SEQUENCE [LARGE SCALE GENOMIC DNA]</scope>
    <source>
        <strain evidence="4 5">AJ004</strain>
    </source>
</reference>
<dbReference type="KEGG" id="fki:FK004_04025"/>
<sequence>MKKQYLKLICLGLFILLASNECTTDNEYSIPTLDCIEPNSVPTKTVRELWDLATAIPQLQTEDDIIEAYVVSSDKEGHFFKTLFLLSLDYEIGFCLLLDDISLFTEYRIGQKIYIHLKGLYIEKQHDLLKIASAVDGNSLPISTPQYKKHITKSCYSVIESTISTAMDLNTPDSTLIGKLVTLKKVQFIESVLGQTYYNPENTFGLDTRHPITDSLGNRIILKTSSFASYATTAVAFKSGSIRGILTRYNNEYQLTPRYASDLTLTEPRFTIAETPEAPVVPTDPDPETPEEPDSEGHYLFPYGNLENFNGFLTAIIGSSLPEFLQHSIGTGFQDSNCLHLTTNAQSATTTVFTAFPNINLPSTYSKIKFYLKGSAAKSFSINLYKTDGSYYKFNLRDITTNTTLTNENTNKYNGTIATSGQWVLITLDLQSLTDLNTTLLTNPLFSLKIGNNSNYDIYMDHFTIE</sequence>
<feature type="compositionally biased region" description="Acidic residues" evidence="1">
    <location>
        <begin position="285"/>
        <end position="294"/>
    </location>
</feature>
<feature type="chain" id="PRO_5015446998" description="DUF5689 domain-containing protein" evidence="2">
    <location>
        <begin position="24"/>
        <end position="466"/>
    </location>
</feature>
<protein>
    <recommendedName>
        <fullName evidence="3">DUF5689 domain-containing protein</fullName>
    </recommendedName>
</protein>